<accession>A0ABQ8UL92</accession>
<dbReference type="EMBL" id="JAPMOS010000045">
    <property type="protein sequence ID" value="KAJ4457545.1"/>
    <property type="molecule type" value="Genomic_DNA"/>
</dbReference>
<evidence type="ECO:0008006" key="5">
    <source>
        <dbReference type="Google" id="ProtNLM"/>
    </source>
</evidence>
<feature type="coiled-coil region" evidence="1">
    <location>
        <begin position="291"/>
        <end position="346"/>
    </location>
</feature>
<evidence type="ECO:0000256" key="1">
    <source>
        <dbReference type="SAM" id="Coils"/>
    </source>
</evidence>
<keyword evidence="1" id="KW-0175">Coiled coil</keyword>
<name>A0ABQ8UL92_9EUKA</name>
<protein>
    <recommendedName>
        <fullName evidence="5">Plectin</fullName>
    </recommendedName>
</protein>
<proteinExistence type="predicted"/>
<evidence type="ECO:0000313" key="3">
    <source>
        <dbReference type="EMBL" id="KAJ4457545.1"/>
    </source>
</evidence>
<organism evidence="3 4">
    <name type="scientific">Paratrimastix pyriformis</name>
    <dbReference type="NCBI Taxonomy" id="342808"/>
    <lineage>
        <taxon>Eukaryota</taxon>
        <taxon>Metamonada</taxon>
        <taxon>Preaxostyla</taxon>
        <taxon>Paratrimastigidae</taxon>
        <taxon>Paratrimastix</taxon>
    </lineage>
</organism>
<feature type="coiled-coil region" evidence="1">
    <location>
        <begin position="41"/>
        <end position="162"/>
    </location>
</feature>
<dbReference type="Proteomes" id="UP001141327">
    <property type="component" value="Unassembled WGS sequence"/>
</dbReference>
<keyword evidence="4" id="KW-1185">Reference proteome</keyword>
<feature type="region of interest" description="Disordered" evidence="2">
    <location>
        <begin position="211"/>
        <end position="231"/>
    </location>
</feature>
<reference evidence="3" key="1">
    <citation type="journal article" date="2022" name="bioRxiv">
        <title>Genomics of Preaxostyla Flagellates Illuminates Evolutionary Transitions and the Path Towards Mitochondrial Loss.</title>
        <authorList>
            <person name="Novak L.V.F."/>
            <person name="Treitli S.C."/>
            <person name="Pyrih J."/>
            <person name="Halakuc P."/>
            <person name="Pipaliya S.V."/>
            <person name="Vacek V."/>
            <person name="Brzon O."/>
            <person name="Soukal P."/>
            <person name="Eme L."/>
            <person name="Dacks J.B."/>
            <person name="Karnkowska A."/>
            <person name="Elias M."/>
            <person name="Hampl V."/>
        </authorList>
    </citation>
    <scope>NUCLEOTIDE SEQUENCE</scope>
    <source>
        <strain evidence="3">RCP-MX</strain>
    </source>
</reference>
<sequence>MLSMASRKISRVSLLFFNVCSIKNLGGTLCAFTTAAREQQFRDAKAAVEQLTARVQAQEQELAEYGQLKDEHSTLVKSHEALRASYQALEEECAHLRGQLDQQGVARTQAEARIAELTQARQADAQQLEALVREKADLTGQVGRLTDELAHLRAELGQAQARNSEAFADLGALREASQQSSDALAAIQSAHRLLQDQLRAREAEIRQLTEERARSSAEARSMVSKLDAAQTRREADLRRQLEVERDASHAEAKATEEEHQRVVDGLHRQILELRGQAAMLGRQGDEARQGQEALRRELAEVRAQMEEARRAGKELEERLSASGETLQSREALVRQLQADLQAAQAELADAPGALRAAVEAERTRWAAQLAGQEQRAQVEAASQAAERARLEGPLLAPSPAPPISFHGPCVRGDRTMCYAPGGE</sequence>
<evidence type="ECO:0000256" key="2">
    <source>
        <dbReference type="SAM" id="MobiDB-lite"/>
    </source>
</evidence>
<comment type="caution">
    <text evidence="3">The sequence shown here is derived from an EMBL/GenBank/DDBJ whole genome shotgun (WGS) entry which is preliminary data.</text>
</comment>
<dbReference type="Gene3D" id="1.10.287.1490">
    <property type="match status" value="1"/>
</dbReference>
<gene>
    <name evidence="3" type="ORF">PAPYR_7024</name>
</gene>
<evidence type="ECO:0000313" key="4">
    <source>
        <dbReference type="Proteomes" id="UP001141327"/>
    </source>
</evidence>